<dbReference type="SMART" id="SM00347">
    <property type="entry name" value="HTH_MARR"/>
    <property type="match status" value="1"/>
</dbReference>
<feature type="domain" description="HTH marR-type" evidence="1">
    <location>
        <begin position="1"/>
        <end position="131"/>
    </location>
</feature>
<dbReference type="PROSITE" id="PS50995">
    <property type="entry name" value="HTH_MARR_2"/>
    <property type="match status" value="1"/>
</dbReference>
<dbReference type="InterPro" id="IPR036390">
    <property type="entry name" value="WH_DNA-bd_sf"/>
</dbReference>
<evidence type="ECO:0000313" key="3">
    <source>
        <dbReference type="Proteomes" id="UP000065151"/>
    </source>
</evidence>
<organism evidence="2">
    <name type="scientific">Pseudarthrobacter sulfonivorans</name>
    <dbReference type="NCBI Taxonomy" id="121292"/>
    <lineage>
        <taxon>Bacteria</taxon>
        <taxon>Bacillati</taxon>
        <taxon>Actinomycetota</taxon>
        <taxon>Actinomycetes</taxon>
        <taxon>Micrococcales</taxon>
        <taxon>Micrococcaceae</taxon>
        <taxon>Pseudarthrobacter</taxon>
    </lineage>
</organism>
<evidence type="ECO:0000313" key="2">
    <source>
        <dbReference type="EMBL" id="ALV39842.1"/>
    </source>
</evidence>
<name>A0A0U2X758_9MICC</name>
<dbReference type="EMBL" id="CP013747">
    <property type="protein sequence ID" value="ALV39842.1"/>
    <property type="molecule type" value="Genomic_DNA"/>
</dbReference>
<dbReference type="InterPro" id="IPR039422">
    <property type="entry name" value="MarR/SlyA-like"/>
</dbReference>
<dbReference type="GO" id="GO:0006950">
    <property type="term" value="P:response to stress"/>
    <property type="evidence" value="ECO:0007669"/>
    <property type="project" value="TreeGrafter"/>
</dbReference>
<dbReference type="STRING" id="121292.AU252_00570"/>
<dbReference type="InterPro" id="IPR036388">
    <property type="entry name" value="WH-like_DNA-bd_sf"/>
</dbReference>
<reference evidence="2 3" key="1">
    <citation type="submission" date="2015-12" db="EMBL/GenBank/DDBJ databases">
        <authorList>
            <person name="Shamseldin A."/>
            <person name="Moawad H."/>
            <person name="Abd El-Rahim W.M."/>
            <person name="Sadowsky M.J."/>
        </authorList>
    </citation>
    <scope>NUCLEOTIDE SEQUENCE [LARGE SCALE GENOMIC DNA]</scope>
    <source>
        <strain evidence="2 3">Ar51</strain>
    </source>
</reference>
<dbReference type="InterPro" id="IPR000835">
    <property type="entry name" value="HTH_MarR-typ"/>
</dbReference>
<dbReference type="KEGG" id="psul:AU252_00570"/>
<dbReference type="PRINTS" id="PR00598">
    <property type="entry name" value="HTHMARR"/>
</dbReference>
<dbReference type="Proteomes" id="UP000065151">
    <property type="component" value="Chromosome"/>
</dbReference>
<dbReference type="RefSeq" id="WP_058929058.1">
    <property type="nucleotide sequence ID" value="NZ_CP013747.1"/>
</dbReference>
<dbReference type="GO" id="GO:0003700">
    <property type="term" value="F:DNA-binding transcription factor activity"/>
    <property type="evidence" value="ECO:0007669"/>
    <property type="project" value="InterPro"/>
</dbReference>
<dbReference type="PANTHER" id="PTHR33164:SF43">
    <property type="entry name" value="HTH-TYPE TRANSCRIPTIONAL REPRESSOR YETL"/>
    <property type="match status" value="1"/>
</dbReference>
<protein>
    <recommendedName>
        <fullName evidence="1">HTH marR-type domain-containing protein</fullName>
    </recommendedName>
</protein>
<gene>
    <name evidence="2" type="ORF">AU252_00570</name>
</gene>
<dbReference type="Gene3D" id="1.10.10.10">
    <property type="entry name" value="Winged helix-like DNA-binding domain superfamily/Winged helix DNA-binding domain"/>
    <property type="match status" value="1"/>
</dbReference>
<dbReference type="AlphaFoldDB" id="A0A0U2X758"/>
<dbReference type="PANTHER" id="PTHR33164">
    <property type="entry name" value="TRANSCRIPTIONAL REGULATOR, MARR FAMILY"/>
    <property type="match status" value="1"/>
</dbReference>
<evidence type="ECO:0000259" key="1">
    <source>
        <dbReference type="PROSITE" id="PS50995"/>
    </source>
</evidence>
<dbReference type="SUPFAM" id="SSF46785">
    <property type="entry name" value="Winged helix' DNA-binding domain"/>
    <property type="match status" value="1"/>
</dbReference>
<proteinExistence type="predicted"/>
<sequence length="141" mass="15393">MDFFDALIRYETNLWNHVDNRLKAAGAPSLAVLSSLRVIRRYAPSARVQELRQELRITVGAASKLADRLEQEGLAQRQPHPSDRRSSLIALSPAGERALDLGVQVLQDALDEHLAGEDTSALASAVQRLDESLTVSAAVPQ</sequence>
<accession>A0A0U2X758</accession>
<dbReference type="Pfam" id="PF01047">
    <property type="entry name" value="MarR"/>
    <property type="match status" value="1"/>
</dbReference>